<keyword evidence="2" id="KW-1185">Reference proteome</keyword>
<comment type="caution">
    <text evidence="1">The sequence shown here is derived from an EMBL/GenBank/DDBJ whole genome shotgun (WGS) entry which is preliminary data.</text>
</comment>
<keyword evidence="1" id="KW-0548">Nucleotidyltransferase</keyword>
<dbReference type="OrthoDB" id="6640335at2759"/>
<accession>A0A6G0Z9T8</accession>
<sequence length="106" mass="13337">MRFETKIQQNIYDVLRFNRETNTYDERRRNNELQKLYDRSNIIAFIRNKLLEWFGHTWRIDGQLIKKLMRKINKIKDPQTTGRLRPWWFHVITRNNKDRDRPEYNI</sequence>
<gene>
    <name evidence="1" type="ORF">FWK35_00006618</name>
</gene>
<reference evidence="1 2" key="1">
    <citation type="submission" date="2019-08" db="EMBL/GenBank/DDBJ databases">
        <title>Whole genome of Aphis craccivora.</title>
        <authorList>
            <person name="Voronova N.V."/>
            <person name="Shulinski R.S."/>
            <person name="Bandarenka Y.V."/>
            <person name="Zhorov D.G."/>
            <person name="Warner D."/>
        </authorList>
    </citation>
    <scope>NUCLEOTIDE SEQUENCE [LARGE SCALE GENOMIC DNA]</scope>
    <source>
        <strain evidence="1">180601</strain>
        <tissue evidence="1">Whole Body</tissue>
    </source>
</reference>
<organism evidence="1 2">
    <name type="scientific">Aphis craccivora</name>
    <name type="common">Cowpea aphid</name>
    <dbReference type="NCBI Taxonomy" id="307492"/>
    <lineage>
        <taxon>Eukaryota</taxon>
        <taxon>Metazoa</taxon>
        <taxon>Ecdysozoa</taxon>
        <taxon>Arthropoda</taxon>
        <taxon>Hexapoda</taxon>
        <taxon>Insecta</taxon>
        <taxon>Pterygota</taxon>
        <taxon>Neoptera</taxon>
        <taxon>Paraneoptera</taxon>
        <taxon>Hemiptera</taxon>
        <taxon>Sternorrhyncha</taxon>
        <taxon>Aphidomorpha</taxon>
        <taxon>Aphidoidea</taxon>
        <taxon>Aphididae</taxon>
        <taxon>Aphidini</taxon>
        <taxon>Aphis</taxon>
        <taxon>Aphis</taxon>
    </lineage>
</organism>
<keyword evidence="1" id="KW-0808">Transferase</keyword>
<dbReference type="AlphaFoldDB" id="A0A6G0Z9T8"/>
<evidence type="ECO:0000313" key="1">
    <source>
        <dbReference type="EMBL" id="KAF0767528.1"/>
    </source>
</evidence>
<name>A0A6G0Z9T8_APHCR</name>
<evidence type="ECO:0000313" key="2">
    <source>
        <dbReference type="Proteomes" id="UP000478052"/>
    </source>
</evidence>
<dbReference type="EMBL" id="VUJU01000948">
    <property type="protein sequence ID" value="KAF0767528.1"/>
    <property type="molecule type" value="Genomic_DNA"/>
</dbReference>
<keyword evidence="1" id="KW-0695">RNA-directed DNA polymerase</keyword>
<proteinExistence type="predicted"/>
<dbReference type="Proteomes" id="UP000478052">
    <property type="component" value="Unassembled WGS sequence"/>
</dbReference>
<protein>
    <submittedName>
        <fullName evidence="1">Reverse transcriptase domain-containing protein</fullName>
    </submittedName>
</protein>
<dbReference type="GO" id="GO:0003964">
    <property type="term" value="F:RNA-directed DNA polymerase activity"/>
    <property type="evidence" value="ECO:0007669"/>
    <property type="project" value="UniProtKB-KW"/>
</dbReference>